<reference evidence="2" key="1">
    <citation type="submission" date="2017-07" db="EMBL/GenBank/DDBJ databases">
        <title>Taro Niue Genome Assembly and Annotation.</title>
        <authorList>
            <person name="Atibalentja N."/>
            <person name="Keating K."/>
            <person name="Fields C.J."/>
        </authorList>
    </citation>
    <scope>NUCLEOTIDE SEQUENCE</scope>
    <source>
        <strain evidence="2">Niue_2</strain>
        <tissue evidence="2">Leaf</tissue>
    </source>
</reference>
<evidence type="ECO:0000256" key="1">
    <source>
        <dbReference type="SAM" id="MobiDB-lite"/>
    </source>
</evidence>
<proteinExistence type="predicted"/>
<gene>
    <name evidence="2" type="ORF">Taro_006843</name>
</gene>
<protein>
    <submittedName>
        <fullName evidence="2">Uncharacterized protein</fullName>
    </submittedName>
</protein>
<dbReference type="Proteomes" id="UP000652761">
    <property type="component" value="Unassembled WGS sequence"/>
</dbReference>
<dbReference type="EMBL" id="NMUH01000209">
    <property type="protein sequence ID" value="MQL74474.1"/>
    <property type="molecule type" value="Genomic_DNA"/>
</dbReference>
<sequence>MKMRHSDGAKNVDVISLSGLGRWASTGKRGKTVVGADESPQNPKLIRGTRLKNRGEPFNA</sequence>
<comment type="caution">
    <text evidence="2">The sequence shown here is derived from an EMBL/GenBank/DDBJ whole genome shotgun (WGS) entry which is preliminary data.</text>
</comment>
<dbReference type="AlphaFoldDB" id="A0A843TYS8"/>
<evidence type="ECO:0000313" key="3">
    <source>
        <dbReference type="Proteomes" id="UP000652761"/>
    </source>
</evidence>
<accession>A0A843TYS8</accession>
<name>A0A843TYS8_COLES</name>
<organism evidence="2 3">
    <name type="scientific">Colocasia esculenta</name>
    <name type="common">Wild taro</name>
    <name type="synonym">Arum esculentum</name>
    <dbReference type="NCBI Taxonomy" id="4460"/>
    <lineage>
        <taxon>Eukaryota</taxon>
        <taxon>Viridiplantae</taxon>
        <taxon>Streptophyta</taxon>
        <taxon>Embryophyta</taxon>
        <taxon>Tracheophyta</taxon>
        <taxon>Spermatophyta</taxon>
        <taxon>Magnoliopsida</taxon>
        <taxon>Liliopsida</taxon>
        <taxon>Araceae</taxon>
        <taxon>Aroideae</taxon>
        <taxon>Colocasieae</taxon>
        <taxon>Colocasia</taxon>
    </lineage>
</organism>
<feature type="region of interest" description="Disordered" evidence="1">
    <location>
        <begin position="26"/>
        <end position="60"/>
    </location>
</feature>
<evidence type="ECO:0000313" key="2">
    <source>
        <dbReference type="EMBL" id="MQL74474.1"/>
    </source>
</evidence>
<keyword evidence="3" id="KW-1185">Reference proteome</keyword>